<reference evidence="4 5" key="1">
    <citation type="submission" date="2017-04" db="EMBL/GenBank/DDBJ databases">
        <authorList>
            <person name="Afonso C.L."/>
            <person name="Miller P.J."/>
            <person name="Scott M.A."/>
            <person name="Spackman E."/>
            <person name="Goraichik I."/>
            <person name="Dimitrov K.M."/>
            <person name="Suarez D.L."/>
            <person name="Swayne D.E."/>
        </authorList>
    </citation>
    <scope>NUCLEOTIDE SEQUENCE [LARGE SCALE GENOMIC DNA]</scope>
    <source>
        <strain evidence="4 5">11</strain>
    </source>
</reference>
<keyword evidence="4" id="KW-0238">DNA-binding</keyword>
<dbReference type="InterPro" id="IPR013196">
    <property type="entry name" value="HTH_11"/>
</dbReference>
<evidence type="ECO:0000313" key="5">
    <source>
        <dbReference type="Proteomes" id="UP000193834"/>
    </source>
</evidence>
<dbReference type="InterPro" id="IPR057727">
    <property type="entry name" value="WCX_dom"/>
</dbReference>
<feature type="domain" description="Helix-turn-helix type 11" evidence="1">
    <location>
        <begin position="6"/>
        <end position="60"/>
    </location>
</feature>
<dbReference type="STRING" id="1852522.SAMN06295960_1150"/>
<keyword evidence="5" id="KW-1185">Reference proteome</keyword>
<dbReference type="Gene3D" id="1.10.10.10">
    <property type="entry name" value="Winged helix-like DNA-binding domain superfamily/Winged helix DNA-binding domain"/>
    <property type="match status" value="1"/>
</dbReference>
<dbReference type="AlphaFoldDB" id="A0A1X7J449"/>
<gene>
    <name evidence="4" type="ORF">SAMN06295960_1150</name>
</gene>
<dbReference type="Pfam" id="PF25583">
    <property type="entry name" value="WCX"/>
    <property type="match status" value="1"/>
</dbReference>
<evidence type="ECO:0000259" key="2">
    <source>
        <dbReference type="Pfam" id="PF13280"/>
    </source>
</evidence>
<feature type="domain" description="WYL" evidence="2">
    <location>
        <begin position="138"/>
        <end position="203"/>
    </location>
</feature>
<dbReference type="EMBL" id="FXAZ01000001">
    <property type="protein sequence ID" value="SMG22039.1"/>
    <property type="molecule type" value="Genomic_DNA"/>
</dbReference>
<dbReference type="GO" id="GO:0003677">
    <property type="term" value="F:DNA binding"/>
    <property type="evidence" value="ECO:0007669"/>
    <property type="project" value="UniProtKB-KW"/>
</dbReference>
<dbReference type="PANTHER" id="PTHR34580">
    <property type="match status" value="1"/>
</dbReference>
<dbReference type="InterPro" id="IPR036388">
    <property type="entry name" value="WH-like_DNA-bd_sf"/>
</dbReference>
<dbReference type="InterPro" id="IPR036390">
    <property type="entry name" value="WH_DNA-bd_sf"/>
</dbReference>
<sequence length="315" mass="36498">MRRMDRLIAIVIALQQRNASAQMLADQLEVSKRTIMRDMQTLAEIGVPVYAEAGAAGGYRLAESYRLPPLQLDVQEVLTVLVALQSLTAYADTPFNEERWTVMDKLRDILPSDALKQVEPLLDVMHVEVPKRSYKAPLLNELLDYCARAEWMNGLYRSEKHHRWLVLHPRKVYAEHGFWYCEAYSSLHGEVRIFRADRFEELQPAQAQDYPPKADTTLQAARNSQTSIRIKALLTYRGMLLVEQDPHFGENVQLVGEEQWEVEFDCPESDWRWAIRFFFGLGIDAHVVTPDALRTEIFNLSQQLCERYQVRSDNK</sequence>
<dbReference type="Pfam" id="PF13280">
    <property type="entry name" value="WYL"/>
    <property type="match status" value="1"/>
</dbReference>
<dbReference type="InterPro" id="IPR051534">
    <property type="entry name" value="CBASS_pafABC_assoc_protein"/>
</dbReference>
<dbReference type="SUPFAM" id="SSF46785">
    <property type="entry name" value="Winged helix' DNA-binding domain"/>
    <property type="match status" value="1"/>
</dbReference>
<name>A0A1X7J449_9BACL</name>
<dbReference type="InterPro" id="IPR028349">
    <property type="entry name" value="PafC-like"/>
</dbReference>
<proteinExistence type="predicted"/>
<evidence type="ECO:0000259" key="1">
    <source>
        <dbReference type="Pfam" id="PF08279"/>
    </source>
</evidence>
<dbReference type="InterPro" id="IPR026881">
    <property type="entry name" value="WYL_dom"/>
</dbReference>
<dbReference type="Pfam" id="PF08279">
    <property type="entry name" value="HTH_11"/>
    <property type="match status" value="1"/>
</dbReference>
<organism evidence="4 5">
    <name type="scientific">Paenibacillus aquistagni</name>
    <dbReference type="NCBI Taxonomy" id="1852522"/>
    <lineage>
        <taxon>Bacteria</taxon>
        <taxon>Bacillati</taxon>
        <taxon>Bacillota</taxon>
        <taxon>Bacilli</taxon>
        <taxon>Bacillales</taxon>
        <taxon>Paenibacillaceae</taxon>
        <taxon>Paenibacillus</taxon>
    </lineage>
</organism>
<evidence type="ECO:0000259" key="3">
    <source>
        <dbReference type="Pfam" id="PF25583"/>
    </source>
</evidence>
<accession>A0A1X7J449</accession>
<dbReference type="PIRSF" id="PIRSF016838">
    <property type="entry name" value="PafC"/>
    <property type="match status" value="1"/>
</dbReference>
<protein>
    <submittedName>
        <fullName evidence="4">Predicted DNA-binding transcriptional regulator YafY, contains an HTH and WYL domains</fullName>
    </submittedName>
</protein>
<evidence type="ECO:0000313" key="4">
    <source>
        <dbReference type="EMBL" id="SMG22039.1"/>
    </source>
</evidence>
<dbReference type="PANTHER" id="PTHR34580:SF1">
    <property type="entry name" value="PROTEIN PAFC"/>
    <property type="match status" value="1"/>
</dbReference>
<feature type="domain" description="WCX" evidence="3">
    <location>
        <begin position="228"/>
        <end position="299"/>
    </location>
</feature>
<dbReference type="Proteomes" id="UP000193834">
    <property type="component" value="Unassembled WGS sequence"/>
</dbReference>